<gene>
    <name evidence="5" type="ORF">INR99_02050</name>
</gene>
<dbReference type="InterPro" id="IPR000160">
    <property type="entry name" value="GGDEF_dom"/>
</dbReference>
<dbReference type="Gene3D" id="6.10.340.10">
    <property type="match status" value="1"/>
</dbReference>
<dbReference type="FunFam" id="3.30.70.270:FF:000001">
    <property type="entry name" value="Diguanylate cyclase domain protein"/>
    <property type="match status" value="1"/>
</dbReference>
<dbReference type="InterPro" id="IPR035919">
    <property type="entry name" value="EAL_sf"/>
</dbReference>
<dbReference type="Gene3D" id="3.30.70.270">
    <property type="match status" value="1"/>
</dbReference>
<dbReference type="InterPro" id="IPR003660">
    <property type="entry name" value="HAMP_dom"/>
</dbReference>
<dbReference type="PROSITE" id="PS50883">
    <property type="entry name" value="EAL"/>
    <property type="match status" value="1"/>
</dbReference>
<dbReference type="RefSeq" id="WP_194114621.1">
    <property type="nucleotide sequence ID" value="NZ_JADFUA010000001.1"/>
</dbReference>
<dbReference type="InterPro" id="IPR007892">
    <property type="entry name" value="CHASE4"/>
</dbReference>
<dbReference type="GO" id="GO:0007165">
    <property type="term" value="P:signal transduction"/>
    <property type="evidence" value="ECO:0007669"/>
    <property type="project" value="InterPro"/>
</dbReference>
<dbReference type="CDD" id="cd01948">
    <property type="entry name" value="EAL"/>
    <property type="match status" value="1"/>
</dbReference>
<accession>A0A8J7FWH1</accession>
<dbReference type="Pfam" id="PF00990">
    <property type="entry name" value="GGDEF"/>
    <property type="match status" value="1"/>
</dbReference>
<dbReference type="Pfam" id="PF05228">
    <property type="entry name" value="CHASE4"/>
    <property type="match status" value="1"/>
</dbReference>
<dbReference type="NCBIfam" id="TIGR00254">
    <property type="entry name" value="GGDEF"/>
    <property type="match status" value="1"/>
</dbReference>
<evidence type="ECO:0000256" key="1">
    <source>
        <dbReference type="SAM" id="Phobius"/>
    </source>
</evidence>
<reference evidence="5 6" key="1">
    <citation type="submission" date="2020-10" db="EMBL/GenBank/DDBJ databases">
        <title>The genome sequence of Chitinilyticum litopenaei 4Y14.</title>
        <authorList>
            <person name="Liu Y."/>
        </authorList>
    </citation>
    <scope>NUCLEOTIDE SEQUENCE [LARGE SCALE GENOMIC DNA]</scope>
    <source>
        <strain evidence="5 6">4Y14</strain>
    </source>
</reference>
<dbReference type="PANTHER" id="PTHR44757">
    <property type="entry name" value="DIGUANYLATE CYCLASE DGCP"/>
    <property type="match status" value="1"/>
</dbReference>
<dbReference type="Gene3D" id="3.20.20.450">
    <property type="entry name" value="EAL domain"/>
    <property type="match status" value="1"/>
</dbReference>
<comment type="caution">
    <text evidence="5">The sequence shown here is derived from an EMBL/GenBank/DDBJ whole genome shotgun (WGS) entry which is preliminary data.</text>
</comment>
<proteinExistence type="predicted"/>
<keyword evidence="6" id="KW-1185">Reference proteome</keyword>
<evidence type="ECO:0000259" key="3">
    <source>
        <dbReference type="PROSITE" id="PS50885"/>
    </source>
</evidence>
<dbReference type="CDD" id="cd01949">
    <property type="entry name" value="GGDEF"/>
    <property type="match status" value="1"/>
</dbReference>
<feature type="domain" description="HAMP" evidence="3">
    <location>
        <begin position="310"/>
        <end position="339"/>
    </location>
</feature>
<feature type="domain" description="EAL" evidence="2">
    <location>
        <begin position="521"/>
        <end position="772"/>
    </location>
</feature>
<dbReference type="GO" id="GO:0003824">
    <property type="term" value="F:catalytic activity"/>
    <property type="evidence" value="ECO:0007669"/>
    <property type="project" value="UniProtKB-ARBA"/>
</dbReference>
<dbReference type="SMART" id="SM00267">
    <property type="entry name" value="GGDEF"/>
    <property type="match status" value="1"/>
</dbReference>
<dbReference type="InterPro" id="IPR029787">
    <property type="entry name" value="Nucleotide_cyclase"/>
</dbReference>
<dbReference type="InterPro" id="IPR052155">
    <property type="entry name" value="Biofilm_reg_signaling"/>
</dbReference>
<dbReference type="Pfam" id="PF00563">
    <property type="entry name" value="EAL"/>
    <property type="match status" value="1"/>
</dbReference>
<name>A0A8J7FWH1_9NEIS</name>
<dbReference type="PROSITE" id="PS50885">
    <property type="entry name" value="HAMP"/>
    <property type="match status" value="1"/>
</dbReference>
<dbReference type="PROSITE" id="PS50887">
    <property type="entry name" value="GGDEF"/>
    <property type="match status" value="1"/>
</dbReference>
<dbReference type="GO" id="GO:0016020">
    <property type="term" value="C:membrane"/>
    <property type="evidence" value="ECO:0007669"/>
    <property type="project" value="InterPro"/>
</dbReference>
<dbReference type="SMART" id="SM00052">
    <property type="entry name" value="EAL"/>
    <property type="match status" value="1"/>
</dbReference>
<dbReference type="InterPro" id="IPR043128">
    <property type="entry name" value="Rev_trsase/Diguanyl_cyclase"/>
</dbReference>
<feature type="transmembrane region" description="Helical" evidence="1">
    <location>
        <begin position="264"/>
        <end position="285"/>
    </location>
</feature>
<organism evidence="5 6">
    <name type="scientific">Chitinilyticum piscinae</name>
    <dbReference type="NCBI Taxonomy" id="2866724"/>
    <lineage>
        <taxon>Bacteria</taxon>
        <taxon>Pseudomonadati</taxon>
        <taxon>Pseudomonadota</taxon>
        <taxon>Betaproteobacteria</taxon>
        <taxon>Neisseriales</taxon>
        <taxon>Chitinibacteraceae</taxon>
        <taxon>Chitinilyticum</taxon>
    </lineage>
</organism>
<dbReference type="AlphaFoldDB" id="A0A8J7FWH1"/>
<evidence type="ECO:0000313" key="5">
    <source>
        <dbReference type="EMBL" id="MBE9608120.1"/>
    </source>
</evidence>
<evidence type="ECO:0000313" key="6">
    <source>
        <dbReference type="Proteomes" id="UP000604481"/>
    </source>
</evidence>
<keyword evidence="1" id="KW-0812">Transmembrane</keyword>
<sequence length="773" mass="84749">MLKGVLSGLRCRVLLMLGLCLLLAIAAGGALSLQVLEQRFDAFERQQSRSALDSCAILLAEQLQLLGRFAGDYGIWDDTYRFMASGGDEYVAATYTEAALGNMDADLVLLVDPAGQVRLAAEMPRLSGRQGGLQVGTQPGQLAAALLAQAELPAQGSRTRVVFLAQQAYLLGSAPIVRSDGSGAVRGYVLMARWLDAQRLGNLQRIAGETFRVIPPGKVTDDQVTLGADATRAVRQNAEMVSRGYGLQLDRPRLLSAERRMTSWLLLGNLLLIWGLALGLVMLALSRMVLERLQGYCARLLELRVANSRVRLDAGAEDEIGQLGQTINELLDRIDHQHLQLRHEATHDALTGLANRVMLAERIKHALLSLRVGEAGGLALLLVDLDGFKMVNDVHGHPAGDALLIELSRRIDAMIRTSDCAARLGGDEFAVLLSELDTVQSAMQLAERIRIELCRPVALDGEELAVSASIGVLFMPQRYAGHLQPAQLLKQADIAMYKAKQDGRDRVVLFNDAMEHMLEEQARLEHDLRQAIADGGIQVWFQPIISADGNHLECIELLGRWHHPQLGDISPGRFIPIAEQAHLMRDYTLRFLLKAGDLLAPLVQQRPGLRVSLNISVQELLEPHFVEDLQSILAASQFPARQLNLELTESLLASNEAELLGPMRKCRMLGIDFHIDDFGTGYSSLARLHSLPLHLLKIDRAFVMRIGQGGDKLIRAIIEMAHALGLPVVCEGVETAEQAEAIGRMGGDYLQGFHFAKPMPLALFPQWLTAFDG</sequence>
<dbReference type="PANTHER" id="PTHR44757:SF2">
    <property type="entry name" value="BIOFILM ARCHITECTURE MAINTENANCE PROTEIN MBAA"/>
    <property type="match status" value="1"/>
</dbReference>
<dbReference type="CDD" id="cd06225">
    <property type="entry name" value="HAMP"/>
    <property type="match status" value="1"/>
</dbReference>
<evidence type="ECO:0000259" key="2">
    <source>
        <dbReference type="PROSITE" id="PS50883"/>
    </source>
</evidence>
<feature type="domain" description="GGDEF" evidence="4">
    <location>
        <begin position="376"/>
        <end position="512"/>
    </location>
</feature>
<keyword evidence="1" id="KW-0472">Membrane</keyword>
<dbReference type="SUPFAM" id="SSF141868">
    <property type="entry name" value="EAL domain-like"/>
    <property type="match status" value="1"/>
</dbReference>
<dbReference type="Proteomes" id="UP000604481">
    <property type="component" value="Unassembled WGS sequence"/>
</dbReference>
<keyword evidence="1" id="KW-1133">Transmembrane helix</keyword>
<evidence type="ECO:0000259" key="4">
    <source>
        <dbReference type="PROSITE" id="PS50887"/>
    </source>
</evidence>
<dbReference type="SUPFAM" id="SSF55073">
    <property type="entry name" value="Nucleotide cyclase"/>
    <property type="match status" value="1"/>
</dbReference>
<dbReference type="InterPro" id="IPR001633">
    <property type="entry name" value="EAL_dom"/>
</dbReference>
<protein>
    <submittedName>
        <fullName evidence="5">EAL domain-containing protein</fullName>
    </submittedName>
</protein>
<dbReference type="EMBL" id="JADFUA010000001">
    <property type="protein sequence ID" value="MBE9608120.1"/>
    <property type="molecule type" value="Genomic_DNA"/>
</dbReference>